<evidence type="ECO:0000313" key="3">
    <source>
        <dbReference type="Proteomes" id="UP000265520"/>
    </source>
</evidence>
<organism evidence="2 3">
    <name type="scientific">Trifolium medium</name>
    <dbReference type="NCBI Taxonomy" id="97028"/>
    <lineage>
        <taxon>Eukaryota</taxon>
        <taxon>Viridiplantae</taxon>
        <taxon>Streptophyta</taxon>
        <taxon>Embryophyta</taxon>
        <taxon>Tracheophyta</taxon>
        <taxon>Spermatophyta</taxon>
        <taxon>Magnoliopsida</taxon>
        <taxon>eudicotyledons</taxon>
        <taxon>Gunneridae</taxon>
        <taxon>Pentapetalae</taxon>
        <taxon>rosids</taxon>
        <taxon>fabids</taxon>
        <taxon>Fabales</taxon>
        <taxon>Fabaceae</taxon>
        <taxon>Papilionoideae</taxon>
        <taxon>50 kb inversion clade</taxon>
        <taxon>NPAAA clade</taxon>
        <taxon>Hologalegina</taxon>
        <taxon>IRL clade</taxon>
        <taxon>Trifolieae</taxon>
        <taxon>Trifolium</taxon>
    </lineage>
</organism>
<protein>
    <submittedName>
        <fullName evidence="2">Uncharacterized protein</fullName>
    </submittedName>
</protein>
<sequence length="47" mass="5174">HAHNTPTGYNIPLIADMHISEPEDGSKSIQIQASEAGKRQKLEPEAY</sequence>
<proteinExistence type="predicted"/>
<feature type="non-terminal residue" evidence="2">
    <location>
        <position position="1"/>
    </location>
</feature>
<keyword evidence="3" id="KW-1185">Reference proteome</keyword>
<accession>A0A392U2F4</accession>
<dbReference type="Proteomes" id="UP000265520">
    <property type="component" value="Unassembled WGS sequence"/>
</dbReference>
<comment type="caution">
    <text evidence="2">The sequence shown here is derived from an EMBL/GenBank/DDBJ whole genome shotgun (WGS) entry which is preliminary data.</text>
</comment>
<evidence type="ECO:0000313" key="2">
    <source>
        <dbReference type="EMBL" id="MCI66576.1"/>
    </source>
</evidence>
<reference evidence="2 3" key="1">
    <citation type="journal article" date="2018" name="Front. Plant Sci.">
        <title>Red Clover (Trifolium pratense) and Zigzag Clover (T. medium) - A Picture of Genomic Similarities and Differences.</title>
        <authorList>
            <person name="Dluhosova J."/>
            <person name="Istvanek J."/>
            <person name="Nedelnik J."/>
            <person name="Repkova J."/>
        </authorList>
    </citation>
    <scope>NUCLEOTIDE SEQUENCE [LARGE SCALE GENOMIC DNA]</scope>
    <source>
        <strain evidence="3">cv. 10/8</strain>
        <tissue evidence="2">Leaf</tissue>
    </source>
</reference>
<evidence type="ECO:0000256" key="1">
    <source>
        <dbReference type="SAM" id="MobiDB-lite"/>
    </source>
</evidence>
<dbReference type="EMBL" id="LXQA010698157">
    <property type="protein sequence ID" value="MCI66576.1"/>
    <property type="molecule type" value="Genomic_DNA"/>
</dbReference>
<name>A0A392U2F4_9FABA</name>
<feature type="compositionally biased region" description="Basic and acidic residues" evidence="1">
    <location>
        <begin position="36"/>
        <end position="47"/>
    </location>
</feature>
<dbReference type="AlphaFoldDB" id="A0A392U2F4"/>
<feature type="region of interest" description="Disordered" evidence="1">
    <location>
        <begin position="19"/>
        <end position="47"/>
    </location>
</feature>